<keyword evidence="3" id="KW-1185">Reference proteome</keyword>
<dbReference type="Proteomes" id="UP000054805">
    <property type="component" value="Unassembled WGS sequence"/>
</dbReference>
<sequence>LPLSQCANCWVRGGKRTAVDRRKKTRMMSRHRGQYWVERDKIVRNLLEGTRYR</sequence>
<proteinExistence type="predicted"/>
<name>A0A0V1FTV8_TRIPS</name>
<dbReference type="AlphaFoldDB" id="A0A0V1FTV8"/>
<organism evidence="1 3">
    <name type="scientific">Trichinella pseudospiralis</name>
    <name type="common">Parasitic roundworm</name>
    <dbReference type="NCBI Taxonomy" id="6337"/>
    <lineage>
        <taxon>Eukaryota</taxon>
        <taxon>Metazoa</taxon>
        <taxon>Ecdysozoa</taxon>
        <taxon>Nematoda</taxon>
        <taxon>Enoplea</taxon>
        <taxon>Dorylaimia</taxon>
        <taxon>Trichinellida</taxon>
        <taxon>Trichinellidae</taxon>
        <taxon>Trichinella</taxon>
    </lineage>
</organism>
<evidence type="ECO:0000313" key="3">
    <source>
        <dbReference type="Proteomes" id="UP000054805"/>
    </source>
</evidence>
<feature type="non-terminal residue" evidence="1">
    <location>
        <position position="1"/>
    </location>
</feature>
<dbReference type="Proteomes" id="UP000054826">
    <property type="component" value="Unassembled WGS sequence"/>
</dbReference>
<evidence type="ECO:0000313" key="1">
    <source>
        <dbReference type="EMBL" id="KRY89417.1"/>
    </source>
</evidence>
<evidence type="ECO:0000313" key="4">
    <source>
        <dbReference type="Proteomes" id="UP000054826"/>
    </source>
</evidence>
<comment type="caution">
    <text evidence="1">The sequence shown here is derived from an EMBL/GenBank/DDBJ whole genome shotgun (WGS) entry which is preliminary data.</text>
</comment>
<gene>
    <name evidence="1" type="ORF">T4B_336</name>
    <name evidence="2" type="ORF">T4C_2856</name>
</gene>
<dbReference type="EMBL" id="JYDS01006476">
    <property type="protein sequence ID" value="KRY89417.1"/>
    <property type="molecule type" value="Genomic_DNA"/>
</dbReference>
<evidence type="ECO:0000313" key="2">
    <source>
        <dbReference type="EMBL" id="KRY94465.1"/>
    </source>
</evidence>
<reference evidence="3 4" key="1">
    <citation type="submission" date="2015-01" db="EMBL/GenBank/DDBJ databases">
        <title>Evolution of Trichinella species and genotypes.</title>
        <authorList>
            <person name="Korhonen P.K."/>
            <person name="Edoardo P."/>
            <person name="Giuseppe L.R."/>
            <person name="Gasser R.B."/>
        </authorList>
    </citation>
    <scope>NUCLEOTIDE SEQUENCE [LARGE SCALE GENOMIC DNA]</scope>
    <source>
        <strain evidence="2">ISS176</strain>
        <strain evidence="1">ISS588</strain>
    </source>
</reference>
<dbReference type="EMBL" id="JYDV01005608">
    <property type="protein sequence ID" value="KRY94465.1"/>
    <property type="molecule type" value="Genomic_DNA"/>
</dbReference>
<accession>A0A0V1FTV8</accession>
<protein>
    <submittedName>
        <fullName evidence="1">Uncharacterized protein</fullName>
    </submittedName>
</protein>
<feature type="non-terminal residue" evidence="1">
    <location>
        <position position="53"/>
    </location>
</feature>